<protein>
    <submittedName>
        <fullName evidence="2">Uncharacterized protein</fullName>
    </submittedName>
</protein>
<keyword evidence="3" id="KW-1185">Reference proteome</keyword>
<name>A0AA36MXN4_9DINO</name>
<proteinExistence type="predicted"/>
<comment type="caution">
    <text evidence="2">The sequence shown here is derived from an EMBL/GenBank/DDBJ whole genome shotgun (WGS) entry which is preliminary data.</text>
</comment>
<gene>
    <name evidence="2" type="ORF">EVOR1521_LOCUS9864</name>
</gene>
<evidence type="ECO:0000256" key="1">
    <source>
        <dbReference type="SAM" id="MobiDB-lite"/>
    </source>
</evidence>
<sequence>MANKNLASFVPDWVKGDRDKLKGKGMLNPDLKLPPADEAPLLRLDAWLAAVKNKAWFGMMNAFRAVLSDWTVLREASWAILHESGGAVDNDEELPERADEAADGPEDGNQEKRYTKEPLAREFMVRLLRANFELDNQEEYQARRLALRNSGPLSHYRASAAALYLMADCHNEFKHCSMAWAGVLLSRGSVFFHRKEREHFLSLGFKQWCCIGARLTCVKVGNKDRGEHSLHCLEQGEAVLGFQANP</sequence>
<organism evidence="2 3">
    <name type="scientific">Effrenium voratum</name>
    <dbReference type="NCBI Taxonomy" id="2562239"/>
    <lineage>
        <taxon>Eukaryota</taxon>
        <taxon>Sar</taxon>
        <taxon>Alveolata</taxon>
        <taxon>Dinophyceae</taxon>
        <taxon>Suessiales</taxon>
        <taxon>Symbiodiniaceae</taxon>
        <taxon>Effrenium</taxon>
    </lineage>
</organism>
<dbReference type="Proteomes" id="UP001178507">
    <property type="component" value="Unassembled WGS sequence"/>
</dbReference>
<accession>A0AA36MXN4</accession>
<dbReference type="EMBL" id="CAUJNA010000913">
    <property type="protein sequence ID" value="CAJ1382503.1"/>
    <property type="molecule type" value="Genomic_DNA"/>
</dbReference>
<evidence type="ECO:0000313" key="2">
    <source>
        <dbReference type="EMBL" id="CAJ1382503.1"/>
    </source>
</evidence>
<dbReference type="AlphaFoldDB" id="A0AA36MXN4"/>
<evidence type="ECO:0000313" key="3">
    <source>
        <dbReference type="Proteomes" id="UP001178507"/>
    </source>
</evidence>
<feature type="region of interest" description="Disordered" evidence="1">
    <location>
        <begin position="89"/>
        <end position="113"/>
    </location>
</feature>
<reference evidence="2" key="1">
    <citation type="submission" date="2023-08" db="EMBL/GenBank/DDBJ databases">
        <authorList>
            <person name="Chen Y."/>
            <person name="Shah S."/>
            <person name="Dougan E. K."/>
            <person name="Thang M."/>
            <person name="Chan C."/>
        </authorList>
    </citation>
    <scope>NUCLEOTIDE SEQUENCE</scope>
</reference>